<dbReference type="OrthoDB" id="7376058at2"/>
<dbReference type="InterPro" id="IPR019546">
    <property type="entry name" value="TAT_signal_bac_arc"/>
</dbReference>
<comment type="caution">
    <text evidence="9">The sequence shown here is derived from an EMBL/GenBank/DDBJ whole genome shotgun (WGS) entry which is preliminary data.</text>
</comment>
<organism evidence="9 10">
    <name type="scientific">Paraeggerthella hongkongensis</name>
    <dbReference type="NCBI Taxonomy" id="230658"/>
    <lineage>
        <taxon>Bacteria</taxon>
        <taxon>Bacillati</taxon>
        <taxon>Actinomycetota</taxon>
        <taxon>Coriobacteriia</taxon>
        <taxon>Eggerthellales</taxon>
        <taxon>Eggerthellaceae</taxon>
        <taxon>Paraeggerthella</taxon>
    </lineage>
</organism>
<name>A0A3N0B9K3_9ACTN</name>
<dbReference type="InterPro" id="IPR006657">
    <property type="entry name" value="MoPterin_dinucl-bd_dom"/>
</dbReference>
<evidence type="ECO:0000259" key="8">
    <source>
        <dbReference type="PROSITE" id="PS51669"/>
    </source>
</evidence>
<dbReference type="PROSITE" id="PS51318">
    <property type="entry name" value="TAT"/>
    <property type="match status" value="1"/>
</dbReference>
<dbReference type="Gene3D" id="3.40.50.12440">
    <property type="match status" value="2"/>
</dbReference>
<dbReference type="PANTHER" id="PTHR43742:SF6">
    <property type="entry name" value="OXIDOREDUCTASE YYAE-RELATED"/>
    <property type="match status" value="1"/>
</dbReference>
<protein>
    <submittedName>
        <fullName evidence="9">Molybdopterin oxidoreductase</fullName>
    </submittedName>
</protein>
<keyword evidence="5" id="KW-0408">Iron</keyword>
<dbReference type="InterPro" id="IPR006963">
    <property type="entry name" value="Mopterin_OxRdtase_4Fe-4S_dom"/>
</dbReference>
<dbReference type="GO" id="GO:0043546">
    <property type="term" value="F:molybdopterin cofactor binding"/>
    <property type="evidence" value="ECO:0007669"/>
    <property type="project" value="InterPro"/>
</dbReference>
<keyword evidence="2" id="KW-0479">Metal-binding</keyword>
<dbReference type="PANTHER" id="PTHR43742">
    <property type="entry name" value="TRIMETHYLAMINE-N-OXIDE REDUCTASE"/>
    <property type="match status" value="1"/>
</dbReference>
<keyword evidence="3 7" id="KW-0732">Signal</keyword>
<keyword evidence="6" id="KW-0411">Iron-sulfur</keyword>
<dbReference type="InterPro" id="IPR006311">
    <property type="entry name" value="TAT_signal"/>
</dbReference>
<dbReference type="AlphaFoldDB" id="A0A3N0B9K3"/>
<dbReference type="Gene3D" id="3.30.2070.10">
    <property type="entry name" value="Formate dehydrogenase/DMSO reductase"/>
    <property type="match status" value="1"/>
</dbReference>
<feature type="domain" description="4Fe-4S Mo/W bis-MGD-type" evidence="8">
    <location>
        <begin position="51"/>
        <end position="111"/>
    </location>
</feature>
<evidence type="ECO:0000256" key="7">
    <source>
        <dbReference type="SAM" id="SignalP"/>
    </source>
</evidence>
<dbReference type="InterPro" id="IPR050612">
    <property type="entry name" value="Prok_Mopterin_Oxidored"/>
</dbReference>
<feature type="signal peptide" evidence="7">
    <location>
        <begin position="1"/>
        <end position="21"/>
    </location>
</feature>
<dbReference type="InterPro" id="IPR009010">
    <property type="entry name" value="Asp_de-COase-like_dom_sf"/>
</dbReference>
<dbReference type="Proteomes" id="UP000278632">
    <property type="component" value="Unassembled WGS sequence"/>
</dbReference>
<dbReference type="Gene3D" id="2.40.40.20">
    <property type="match status" value="1"/>
</dbReference>
<evidence type="ECO:0000256" key="3">
    <source>
        <dbReference type="ARBA" id="ARBA00022729"/>
    </source>
</evidence>
<sequence>MELTRRGFLAGSLAACGLAAAGADMFTPDSWLSPAVAYAGIGPSGAERAASGEEHTACTYHQEHCGGMCPLKCTVRDGRLVKVEPNTCVEDRYETICLKGISEVQHIYGAGRVQAPLKRVGERGSNEFVQVSWDEALDSIVSRIKEIQRDHGKQAVMVTSSSEANMPFLASLLGAQTGGNAGIDVGMGNGLDPAIGYGGGFAMATGEARDWVNSRMVLMVGCNFCESSLPQVRLFFEAKEAGARIVSVDPHFSTTAGKADEWVPIEPGTDAALFLAMTSVILDEGLADRAFMAAHTSLPFLIDVSTGRLVRQHAEDPQAEKPQTGAENPFFVVDSATGQPVPYNQSGVSAALSGEVVVDGARARTAYDVLVEGQKEFTAAWAEGITGIPAAKIESLARAYAKGPSSLALGWGGNDKMGNADIAGHAAAVLAGVTGNICKPGANVGVFVGGCWNGHSTTLGSWKLPDALVPSKDEMAAYDMRTKPNSVKAYICCGDLVAQHFANMSKTEDWVRTLDLIVSIDPYFTEGAKWADYVLPATTRFELDAEVGAVKVGYNQIVLQNKVIDPLFEARTDFWIQKEFAKRLGCEDALPKDSAELASAILSGAEDPQIASLTIEQINEHHGTWPLPGIEKPRQEYADFAFDTVSGRLDLYYQNLVPFGQELPQWEPTLEANAQNPLRSEFPLQLANVRTRFHIHNQFNDAKWIQQYFEPTLDANPADLSARGLATGDTVEVFNDRGGFEVRVHGNPSIRPGSIRLVEGATADYLARGNMQSVTNDAAVERGDELLCGPVIPFSDTLVEIRKA</sequence>
<gene>
    <name evidence="9" type="ORF">DMP08_07360</name>
</gene>
<proteinExistence type="inferred from homology"/>
<dbReference type="SUPFAM" id="SSF50692">
    <property type="entry name" value="ADC-like"/>
    <property type="match status" value="1"/>
</dbReference>
<dbReference type="InterPro" id="IPR006656">
    <property type="entry name" value="Mopterin_OxRdtase"/>
</dbReference>
<dbReference type="SUPFAM" id="SSF53706">
    <property type="entry name" value="Formate dehydrogenase/DMSO reductase, domains 1-3"/>
    <property type="match status" value="1"/>
</dbReference>
<dbReference type="Gene3D" id="3.40.228.10">
    <property type="entry name" value="Dimethylsulfoxide Reductase, domain 2"/>
    <property type="match status" value="1"/>
</dbReference>
<feature type="chain" id="PRO_5039654856" evidence="7">
    <location>
        <begin position="22"/>
        <end position="804"/>
    </location>
</feature>
<dbReference type="RefSeq" id="WP_123192282.1">
    <property type="nucleotide sequence ID" value="NZ_QICD01000012.1"/>
</dbReference>
<dbReference type="Pfam" id="PF00384">
    <property type="entry name" value="Molybdopterin"/>
    <property type="match status" value="1"/>
</dbReference>
<comment type="similarity">
    <text evidence="1">Belongs to the prokaryotic molybdopterin-containing oxidoreductase family.</text>
</comment>
<dbReference type="NCBIfam" id="TIGR01409">
    <property type="entry name" value="TAT_signal_seq"/>
    <property type="match status" value="1"/>
</dbReference>
<dbReference type="GO" id="GO:0016491">
    <property type="term" value="F:oxidoreductase activity"/>
    <property type="evidence" value="ECO:0007669"/>
    <property type="project" value="UniProtKB-KW"/>
</dbReference>
<evidence type="ECO:0000256" key="1">
    <source>
        <dbReference type="ARBA" id="ARBA00010312"/>
    </source>
</evidence>
<evidence type="ECO:0000256" key="6">
    <source>
        <dbReference type="ARBA" id="ARBA00023014"/>
    </source>
</evidence>
<dbReference type="PROSITE" id="PS51669">
    <property type="entry name" value="4FE4S_MOW_BIS_MGD"/>
    <property type="match status" value="1"/>
</dbReference>
<evidence type="ECO:0000256" key="5">
    <source>
        <dbReference type="ARBA" id="ARBA00023004"/>
    </source>
</evidence>
<accession>A0A3N0B9K3</accession>
<keyword evidence="4" id="KW-0560">Oxidoreductase</keyword>
<evidence type="ECO:0000256" key="4">
    <source>
        <dbReference type="ARBA" id="ARBA00023002"/>
    </source>
</evidence>
<dbReference type="EMBL" id="QICD01000012">
    <property type="protein sequence ID" value="RNL43891.1"/>
    <property type="molecule type" value="Genomic_DNA"/>
</dbReference>
<dbReference type="Pfam" id="PF01568">
    <property type="entry name" value="Molydop_binding"/>
    <property type="match status" value="1"/>
</dbReference>
<dbReference type="Gene3D" id="3.40.50.740">
    <property type="match status" value="1"/>
</dbReference>
<dbReference type="GO" id="GO:0051536">
    <property type="term" value="F:iron-sulfur cluster binding"/>
    <property type="evidence" value="ECO:0007669"/>
    <property type="project" value="UniProtKB-KW"/>
</dbReference>
<dbReference type="GO" id="GO:0046872">
    <property type="term" value="F:metal ion binding"/>
    <property type="evidence" value="ECO:0007669"/>
    <property type="project" value="UniProtKB-KW"/>
</dbReference>
<evidence type="ECO:0000256" key="2">
    <source>
        <dbReference type="ARBA" id="ARBA00022723"/>
    </source>
</evidence>
<reference evidence="10" key="1">
    <citation type="submission" date="2018-05" db="EMBL/GenBank/DDBJ databases">
        <title>Genome Sequencing of selected type strains of the family Eggerthellaceae.</title>
        <authorList>
            <person name="Danylec N."/>
            <person name="Stoll D.A."/>
            <person name="Doetsch A."/>
            <person name="Huch M."/>
        </authorList>
    </citation>
    <scope>NUCLEOTIDE SEQUENCE [LARGE SCALE GENOMIC DNA]</scope>
    <source>
        <strain evidence="10">DSM 16106</strain>
    </source>
</reference>
<keyword evidence="10" id="KW-1185">Reference proteome</keyword>
<evidence type="ECO:0000313" key="10">
    <source>
        <dbReference type="Proteomes" id="UP000278632"/>
    </source>
</evidence>
<evidence type="ECO:0000313" key="9">
    <source>
        <dbReference type="EMBL" id="RNL43891.1"/>
    </source>
</evidence>
<dbReference type="Pfam" id="PF04879">
    <property type="entry name" value="Molybdop_Fe4S4"/>
    <property type="match status" value="1"/>
</dbReference>